<feature type="transmembrane region" description="Helical" evidence="2">
    <location>
        <begin position="138"/>
        <end position="157"/>
    </location>
</feature>
<evidence type="ECO:0000313" key="3">
    <source>
        <dbReference type="EMBL" id="OLZ73908.1"/>
    </source>
</evidence>
<reference evidence="3 4" key="1">
    <citation type="submission" date="2016-01" db="EMBL/GenBank/DDBJ databases">
        <title>Streptomyces amritsarensis strain MTCC 11845 genome sequencing and assembly.</title>
        <authorList>
            <person name="Sharma D."/>
            <person name="Nair G.R."/>
            <person name="Kaur G."/>
            <person name="Manhas R.K."/>
            <person name="Mayilraj S."/>
        </authorList>
    </citation>
    <scope>NUCLEOTIDE SEQUENCE [LARGE SCALE GENOMIC DNA]</scope>
    <source>
        <strain evidence="3 4">MTCC 11845</strain>
    </source>
</reference>
<dbReference type="EMBL" id="MQUR01000001">
    <property type="protein sequence ID" value="OLZ73908.1"/>
    <property type="molecule type" value="Genomic_DNA"/>
</dbReference>
<feature type="transmembrane region" description="Helical" evidence="2">
    <location>
        <begin position="169"/>
        <end position="190"/>
    </location>
</feature>
<evidence type="ECO:0000313" key="4">
    <source>
        <dbReference type="Proteomes" id="UP000187151"/>
    </source>
</evidence>
<name>A0ABX3GDL4_9ACTN</name>
<comment type="caution">
    <text evidence="3">The sequence shown here is derived from an EMBL/GenBank/DDBJ whole genome shotgun (WGS) entry which is preliminary data.</text>
</comment>
<dbReference type="Proteomes" id="UP000187151">
    <property type="component" value="Unassembled WGS sequence"/>
</dbReference>
<evidence type="ECO:0000256" key="1">
    <source>
        <dbReference type="SAM" id="MobiDB-lite"/>
    </source>
</evidence>
<feature type="region of interest" description="Disordered" evidence="1">
    <location>
        <begin position="1"/>
        <end position="29"/>
    </location>
</feature>
<proteinExistence type="predicted"/>
<evidence type="ECO:0008006" key="5">
    <source>
        <dbReference type="Google" id="ProtNLM"/>
    </source>
</evidence>
<feature type="compositionally biased region" description="Basic and acidic residues" evidence="1">
    <location>
        <begin position="19"/>
        <end position="29"/>
    </location>
</feature>
<organism evidence="3 4">
    <name type="scientific">Streptomyces amritsarensis</name>
    <dbReference type="NCBI Taxonomy" id="681158"/>
    <lineage>
        <taxon>Bacteria</taxon>
        <taxon>Bacillati</taxon>
        <taxon>Actinomycetota</taxon>
        <taxon>Actinomycetes</taxon>
        <taxon>Kitasatosporales</taxon>
        <taxon>Streptomycetaceae</taxon>
        <taxon>Streptomyces</taxon>
    </lineage>
</organism>
<sequence length="202" mass="20641">MDTTKTPAPNAAEADPQVDLDKSETTQDAAVEAKADADLAAATDADADSALSDADLDDDFAEDQADAEQPGHVGSAAFAIVSAGLSVVALSGSWVAGIVSERASVAARLELSQAADANAQIAAQFVDPWHTTAMVNGVFSALALIIATFVLALPAFSTPERTLPTWVRSVSWAGIGLGALGLLLFVLMYFDLLLAIPKAGAA</sequence>
<keyword evidence="2" id="KW-0812">Transmembrane</keyword>
<dbReference type="RefSeq" id="WP_076042850.1">
    <property type="nucleotide sequence ID" value="NZ_MQUR01000001.1"/>
</dbReference>
<keyword evidence="2" id="KW-1133">Transmembrane helix</keyword>
<feature type="transmembrane region" description="Helical" evidence="2">
    <location>
        <begin position="76"/>
        <end position="99"/>
    </location>
</feature>
<keyword evidence="4" id="KW-1185">Reference proteome</keyword>
<evidence type="ECO:0000256" key="2">
    <source>
        <dbReference type="SAM" id="Phobius"/>
    </source>
</evidence>
<keyword evidence="2" id="KW-0472">Membrane</keyword>
<accession>A0ABX3GDL4</accession>
<gene>
    <name evidence="3" type="ORF">AVW11_00040</name>
</gene>
<protein>
    <recommendedName>
        <fullName evidence="5">Integral membrane protein</fullName>
    </recommendedName>
</protein>